<proteinExistence type="predicted"/>
<dbReference type="AlphaFoldDB" id="A0A975BI93"/>
<name>A0A975BI93_9BACT</name>
<evidence type="ECO:0000313" key="1">
    <source>
        <dbReference type="EMBL" id="QTA85838.1"/>
    </source>
</evidence>
<organism evidence="1 2">
    <name type="scientific">Desulfonema magnum</name>
    <dbReference type="NCBI Taxonomy" id="45655"/>
    <lineage>
        <taxon>Bacteria</taxon>
        <taxon>Pseudomonadati</taxon>
        <taxon>Thermodesulfobacteriota</taxon>
        <taxon>Desulfobacteria</taxon>
        <taxon>Desulfobacterales</taxon>
        <taxon>Desulfococcaceae</taxon>
        <taxon>Desulfonema</taxon>
    </lineage>
</organism>
<evidence type="ECO:0000313" key="2">
    <source>
        <dbReference type="Proteomes" id="UP000663722"/>
    </source>
</evidence>
<accession>A0A975BI93</accession>
<sequence>MKKSDFFRTMFLLKATIIGRAEGEKQIFVLDGSPCPPPLLRRWYKPLF</sequence>
<dbReference type="Proteomes" id="UP000663722">
    <property type="component" value="Chromosome"/>
</dbReference>
<dbReference type="KEGG" id="dmm:dnm_018530"/>
<gene>
    <name evidence="1" type="ORF">dnm_018530</name>
</gene>
<dbReference type="EMBL" id="CP061800">
    <property type="protein sequence ID" value="QTA85838.1"/>
    <property type="molecule type" value="Genomic_DNA"/>
</dbReference>
<reference evidence="1" key="1">
    <citation type="journal article" date="2021" name="Microb. Physiol.">
        <title>Proteogenomic Insights into the Physiology of Marine, Sulfate-Reducing, Filamentous Desulfonema limicola and Desulfonema magnum.</title>
        <authorList>
            <person name="Schnaars V."/>
            <person name="Wohlbrand L."/>
            <person name="Scheve S."/>
            <person name="Hinrichs C."/>
            <person name="Reinhardt R."/>
            <person name="Rabus R."/>
        </authorList>
    </citation>
    <scope>NUCLEOTIDE SEQUENCE</scope>
    <source>
        <strain evidence="1">4be13</strain>
    </source>
</reference>
<protein>
    <submittedName>
        <fullName evidence="1">Uncharacterized protein</fullName>
    </submittedName>
</protein>
<keyword evidence="2" id="KW-1185">Reference proteome</keyword>